<dbReference type="InterPro" id="IPR027417">
    <property type="entry name" value="P-loop_NTPase"/>
</dbReference>
<reference evidence="5" key="3">
    <citation type="submission" date="2020-10" db="UniProtKB">
        <authorList>
            <consortium name="WormBaseParasite"/>
        </authorList>
    </citation>
    <scope>IDENTIFICATION</scope>
</reference>
<reference evidence="3 4" key="1">
    <citation type="journal article" date="2013" name="Nature">
        <title>The genomes of four tapeworm species reveal adaptations to parasitism.</title>
        <authorList>
            <person name="Tsai I.J."/>
            <person name="Zarowiecki M."/>
            <person name="Holroyd N."/>
            <person name="Garciarrubio A."/>
            <person name="Sanchez-Flores A."/>
            <person name="Brooks K.L."/>
            <person name="Tracey A."/>
            <person name="Bobes R.J."/>
            <person name="Fragoso G."/>
            <person name="Sciutto E."/>
            <person name="Aslett M."/>
            <person name="Beasley H."/>
            <person name="Bennett H.M."/>
            <person name="Cai J."/>
            <person name="Camicia F."/>
            <person name="Clark R."/>
            <person name="Cucher M."/>
            <person name="De Silva N."/>
            <person name="Day T.A."/>
            <person name="Deplazes P."/>
            <person name="Estrada K."/>
            <person name="Fernandez C."/>
            <person name="Holland P.W."/>
            <person name="Hou J."/>
            <person name="Hu S."/>
            <person name="Huckvale T."/>
            <person name="Hung S.S."/>
            <person name="Kamenetzky L."/>
            <person name="Keane J.A."/>
            <person name="Kiss F."/>
            <person name="Koziol U."/>
            <person name="Lambert O."/>
            <person name="Liu K."/>
            <person name="Luo X."/>
            <person name="Luo Y."/>
            <person name="Macchiaroli N."/>
            <person name="Nichol S."/>
            <person name="Paps J."/>
            <person name="Parkinson J."/>
            <person name="Pouchkina-Stantcheva N."/>
            <person name="Riddiford N."/>
            <person name="Rosenzvit M."/>
            <person name="Salinas G."/>
            <person name="Wasmuth J.D."/>
            <person name="Zamanian M."/>
            <person name="Zheng Y."/>
            <person name="Cai X."/>
            <person name="Soberon X."/>
            <person name="Olson P.D."/>
            <person name="Laclette J.P."/>
            <person name="Brehm K."/>
            <person name="Berriman M."/>
            <person name="Garciarrubio A."/>
            <person name="Bobes R.J."/>
            <person name="Fragoso G."/>
            <person name="Sanchez-Flores A."/>
            <person name="Estrada K."/>
            <person name="Cevallos M.A."/>
            <person name="Morett E."/>
            <person name="Gonzalez V."/>
            <person name="Portillo T."/>
            <person name="Ochoa-Leyva A."/>
            <person name="Jose M.V."/>
            <person name="Sciutto E."/>
            <person name="Landa A."/>
            <person name="Jimenez L."/>
            <person name="Valdes V."/>
            <person name="Carrero J.C."/>
            <person name="Larralde C."/>
            <person name="Morales-Montor J."/>
            <person name="Limon-Lason J."/>
            <person name="Soberon X."/>
            <person name="Laclette J.P."/>
        </authorList>
    </citation>
    <scope>NUCLEOTIDE SEQUENCE [LARGE SCALE GENOMIC DNA]</scope>
</reference>
<dbReference type="Pfam" id="PF00071">
    <property type="entry name" value="Ras"/>
    <property type="match status" value="1"/>
</dbReference>
<dbReference type="SMART" id="SM00175">
    <property type="entry name" value="RAB"/>
    <property type="match status" value="1"/>
</dbReference>
<accession>A0A068WI18</accession>
<dbReference type="NCBIfam" id="TIGR00231">
    <property type="entry name" value="small_GTP"/>
    <property type="match status" value="1"/>
</dbReference>
<dbReference type="SMART" id="SM00173">
    <property type="entry name" value="RAS"/>
    <property type="match status" value="1"/>
</dbReference>
<dbReference type="PROSITE" id="PS51419">
    <property type="entry name" value="RAB"/>
    <property type="match status" value="1"/>
</dbReference>
<dbReference type="AlphaFoldDB" id="A0A068WI18"/>
<dbReference type="PANTHER" id="PTHR47978">
    <property type="match status" value="1"/>
</dbReference>
<dbReference type="Gene3D" id="3.40.50.300">
    <property type="entry name" value="P-loop containing nucleotide triphosphate hydrolases"/>
    <property type="match status" value="1"/>
</dbReference>
<name>A0A068WI18_ECHGR</name>
<dbReference type="EMBL" id="LK028577">
    <property type="protein sequence ID" value="CDS17300.1"/>
    <property type="molecule type" value="Genomic_DNA"/>
</dbReference>
<dbReference type="OrthoDB" id="6248568at2759"/>
<dbReference type="PRINTS" id="PR00449">
    <property type="entry name" value="RASTRNSFRMNG"/>
</dbReference>
<comment type="similarity">
    <text evidence="1">Belongs to the small GTPase superfamily. Rab family.</text>
</comment>
<sequence length="187" mass="20004">MEEGKTVNVGVFGDKGVGKTALVNRFIDKKFQNTTTSTFLNMPIGNADVYGNTVKFSIYDVPGSPEYQSLAAGVYAGIEVAILCFDVTSQASFDGLSAWISKINAGLPLKGVKVLVGLKKDMTRQVQLETARSFATQNGYVYFEASAKSGQKDVNEVFCVSAAKALDIPVPPPPEPKPKGSPCCCFM</sequence>
<protein>
    <submittedName>
        <fullName evidence="3 5">Ras protein RABF2b</fullName>
    </submittedName>
</protein>
<keyword evidence="2" id="KW-0547">Nucleotide-binding</keyword>
<dbReference type="GO" id="GO:0003924">
    <property type="term" value="F:GTPase activity"/>
    <property type="evidence" value="ECO:0007669"/>
    <property type="project" value="InterPro"/>
</dbReference>
<organism evidence="3">
    <name type="scientific">Echinococcus granulosus</name>
    <name type="common">Hydatid tapeworm</name>
    <dbReference type="NCBI Taxonomy" id="6210"/>
    <lineage>
        <taxon>Eukaryota</taxon>
        <taxon>Metazoa</taxon>
        <taxon>Spiralia</taxon>
        <taxon>Lophotrochozoa</taxon>
        <taxon>Platyhelminthes</taxon>
        <taxon>Cestoda</taxon>
        <taxon>Eucestoda</taxon>
        <taxon>Cyclophyllidea</taxon>
        <taxon>Taeniidae</taxon>
        <taxon>Echinococcus</taxon>
        <taxon>Echinococcus granulosus group</taxon>
    </lineage>
</organism>
<dbReference type="SMART" id="SM00174">
    <property type="entry name" value="RHO"/>
    <property type="match status" value="1"/>
</dbReference>
<dbReference type="CDD" id="cd00154">
    <property type="entry name" value="Rab"/>
    <property type="match status" value="1"/>
</dbReference>
<evidence type="ECO:0000256" key="2">
    <source>
        <dbReference type="ARBA" id="ARBA00022741"/>
    </source>
</evidence>
<dbReference type="GO" id="GO:0005525">
    <property type="term" value="F:GTP binding"/>
    <property type="evidence" value="ECO:0007669"/>
    <property type="project" value="InterPro"/>
</dbReference>
<dbReference type="WBParaSite" id="EgrG_001004250">
    <property type="protein sequence ID" value="EgrG_001004250"/>
    <property type="gene ID" value="EgrG_001004250"/>
</dbReference>
<evidence type="ECO:0000256" key="1">
    <source>
        <dbReference type="ARBA" id="ARBA00006270"/>
    </source>
</evidence>
<dbReference type="InterPro" id="IPR005225">
    <property type="entry name" value="Small_GTP-bd"/>
</dbReference>
<dbReference type="SUPFAM" id="SSF52540">
    <property type="entry name" value="P-loop containing nucleoside triphosphate hydrolases"/>
    <property type="match status" value="1"/>
</dbReference>
<dbReference type="FunFam" id="3.40.50.300:FF:001447">
    <property type="entry name" value="Ras-related protein Rab-1B"/>
    <property type="match status" value="1"/>
</dbReference>
<evidence type="ECO:0000313" key="5">
    <source>
        <dbReference type="WBParaSite" id="EgrG_001004250"/>
    </source>
</evidence>
<dbReference type="InterPro" id="IPR001806">
    <property type="entry name" value="Small_GTPase"/>
</dbReference>
<evidence type="ECO:0000313" key="3">
    <source>
        <dbReference type="EMBL" id="CDS17300.1"/>
    </source>
</evidence>
<gene>
    <name evidence="5" type="primary">EGR_00874</name>
    <name evidence="3" type="ORF">EgrG_001004250</name>
</gene>
<dbReference type="Proteomes" id="UP000492820">
    <property type="component" value="Unassembled WGS sequence"/>
</dbReference>
<reference evidence="3" key="2">
    <citation type="submission" date="2014-06" db="EMBL/GenBank/DDBJ databases">
        <authorList>
            <person name="Aslett M."/>
        </authorList>
    </citation>
    <scope>NUCLEOTIDE SEQUENCE</scope>
</reference>
<proteinExistence type="inferred from homology"/>
<evidence type="ECO:0000313" key="4">
    <source>
        <dbReference type="Proteomes" id="UP000492820"/>
    </source>
</evidence>